<dbReference type="Proteomes" id="UP000016480">
    <property type="component" value="Unassembled WGS sequence"/>
</dbReference>
<accession>A0A8T0C8T9</accession>
<sequence>MSNAKWVKLLKAVASFEERSYPITYKLVSCEQIRQSRTEPYEEHIDNLWFCEPAFYKEIEWLEFTFDECNELTRLIEALSRIAEFPITKTVTGYRVIGYS</sequence>
<protein>
    <submittedName>
        <fullName evidence="1">Uncharacterized protein</fullName>
    </submittedName>
</protein>
<dbReference type="AlphaFoldDB" id="A0A8T0C8T9"/>
<reference evidence="1 2" key="1">
    <citation type="journal article" date="2012" name="J. Bacteriol.">
        <title>Genome sequence of the cycloprodigiosin-producing bacterial strain Pseudoalteromonas rubra ATCC 29570(T).</title>
        <authorList>
            <person name="Xie B.B."/>
            <person name="Shu Y.L."/>
            <person name="Qin Q.L."/>
            <person name="Rong J.C."/>
            <person name="Zhang X.Y."/>
            <person name="Chen X.L."/>
            <person name="Zhou B.C."/>
            <person name="Zhang Y.Z."/>
        </authorList>
    </citation>
    <scope>NUCLEOTIDE SEQUENCE [LARGE SCALE GENOMIC DNA]</scope>
    <source>
        <strain evidence="1 2">DSM 6842</strain>
    </source>
</reference>
<proteinExistence type="predicted"/>
<evidence type="ECO:0000313" key="1">
    <source>
        <dbReference type="EMBL" id="KAF7786482.1"/>
    </source>
</evidence>
<dbReference type="InterPro" id="IPR046500">
    <property type="entry name" value="DUF6678"/>
</dbReference>
<gene>
    <name evidence="1" type="ORF">PRUB_a1061</name>
</gene>
<evidence type="ECO:0000313" key="2">
    <source>
        <dbReference type="Proteomes" id="UP000016480"/>
    </source>
</evidence>
<dbReference type="EMBL" id="AHCD03000035">
    <property type="protein sequence ID" value="KAF7786482.1"/>
    <property type="molecule type" value="Genomic_DNA"/>
</dbReference>
<name>A0A8T0C8T9_9GAMM</name>
<dbReference type="Pfam" id="PF20383">
    <property type="entry name" value="DUF6678"/>
    <property type="match status" value="1"/>
</dbReference>
<organism evidence="1 2">
    <name type="scientific">Pseudoalteromonas rubra</name>
    <dbReference type="NCBI Taxonomy" id="43658"/>
    <lineage>
        <taxon>Bacteria</taxon>
        <taxon>Pseudomonadati</taxon>
        <taxon>Pseudomonadota</taxon>
        <taxon>Gammaproteobacteria</taxon>
        <taxon>Alteromonadales</taxon>
        <taxon>Pseudoalteromonadaceae</taxon>
        <taxon>Pseudoalteromonas</taxon>
    </lineage>
</organism>
<comment type="caution">
    <text evidence="1">The sequence shown here is derived from an EMBL/GenBank/DDBJ whole genome shotgun (WGS) entry which is preliminary data.</text>
</comment>